<reference evidence="3" key="1">
    <citation type="submission" date="2023-07" db="EMBL/GenBank/DDBJ databases">
        <title>Molecular identification of indigenous halophilic bacteria isolated from red sea cost, biodegradation of synthetic dyes and assessment of degraded metabolite toxicity.</title>
        <authorList>
            <person name="Chaieb K."/>
            <person name="Altayb H.N."/>
        </authorList>
    </citation>
    <scope>NUCLEOTIDE SEQUENCE [LARGE SCALE GENOMIC DNA]</scope>
    <source>
        <strain evidence="3">K20</strain>
    </source>
</reference>
<dbReference type="Proteomes" id="UP001199044">
    <property type="component" value="Unassembled WGS sequence"/>
</dbReference>
<evidence type="ECO:0000256" key="1">
    <source>
        <dbReference type="SAM" id="Phobius"/>
    </source>
</evidence>
<keyword evidence="1" id="KW-0812">Transmembrane</keyword>
<feature type="transmembrane region" description="Helical" evidence="1">
    <location>
        <begin position="12"/>
        <end position="36"/>
    </location>
</feature>
<protein>
    <submittedName>
        <fullName evidence="2">Uncharacterized protein</fullName>
    </submittedName>
</protein>
<name>A0ABS7YK51_9VIBR</name>
<sequence length="190" mass="21073">MRGSLRKAKGLALIELTLMMGMFVGAVAIIADLYTVSQLRSHYDRMSHNLASIISIQRYISAKDLNLLIARNMPEADIGEYELYIYNVKLDRSMAWRPLRRGALDGICPELSTGKNFSADMPEEDSEDDQNAVIVVQLCRQSEGLTPFASLLSPKTIQVVASNRAREKIIHVDKVLAGELGIDEDDDSSS</sequence>
<dbReference type="RefSeq" id="WP_225249791.1">
    <property type="nucleotide sequence ID" value="NZ_JAIWIU010000027.1"/>
</dbReference>
<accession>A0ABS7YK51</accession>
<organism evidence="2 3">
    <name type="scientific">Vibrio tritonius</name>
    <dbReference type="NCBI Taxonomy" id="1435069"/>
    <lineage>
        <taxon>Bacteria</taxon>
        <taxon>Pseudomonadati</taxon>
        <taxon>Pseudomonadota</taxon>
        <taxon>Gammaproteobacteria</taxon>
        <taxon>Vibrionales</taxon>
        <taxon>Vibrionaceae</taxon>
        <taxon>Vibrio</taxon>
    </lineage>
</organism>
<evidence type="ECO:0000313" key="2">
    <source>
        <dbReference type="EMBL" id="MCA2015447.1"/>
    </source>
</evidence>
<comment type="caution">
    <text evidence="2">The sequence shown here is derived from an EMBL/GenBank/DDBJ whole genome shotgun (WGS) entry which is preliminary data.</text>
</comment>
<keyword evidence="1" id="KW-0472">Membrane</keyword>
<keyword evidence="3" id="KW-1185">Reference proteome</keyword>
<gene>
    <name evidence="2" type="ORF">LDJ79_04935</name>
</gene>
<proteinExistence type="predicted"/>
<dbReference type="EMBL" id="JAIWIU010000027">
    <property type="protein sequence ID" value="MCA2015447.1"/>
    <property type="molecule type" value="Genomic_DNA"/>
</dbReference>
<keyword evidence="1" id="KW-1133">Transmembrane helix</keyword>
<evidence type="ECO:0000313" key="3">
    <source>
        <dbReference type="Proteomes" id="UP001199044"/>
    </source>
</evidence>